<dbReference type="InterPro" id="IPR032774">
    <property type="entry name" value="WG_beta_rep"/>
</dbReference>
<dbReference type="Gene3D" id="3.30.565.40">
    <property type="entry name" value="Fervidobacterium nodosum Rt17-B1 like"/>
    <property type="match status" value="1"/>
</dbReference>
<protein>
    <submittedName>
        <fullName evidence="2">DUF3298 domain-containing protein</fullName>
    </submittedName>
</protein>
<dbReference type="PANTHER" id="PTHR37841:SF1">
    <property type="entry name" value="DUF3298 DOMAIN-CONTAINING PROTEIN"/>
    <property type="match status" value="1"/>
</dbReference>
<dbReference type="Pfam" id="PF11738">
    <property type="entry name" value="DUF3298"/>
    <property type="match status" value="1"/>
</dbReference>
<reference evidence="2 3" key="1">
    <citation type="submission" date="2018-10" db="EMBL/GenBank/DDBJ databases">
        <title>Bacillus Keqinensis sp. nov., a moderately halophilic bacterium isolated from a saline-alkaline lake.</title>
        <authorList>
            <person name="Wang H."/>
        </authorList>
    </citation>
    <scope>NUCLEOTIDE SEQUENCE [LARGE SCALE GENOMIC DNA]</scope>
    <source>
        <strain evidence="2 3">KQ-3</strain>
    </source>
</reference>
<dbReference type="Proteomes" id="UP000278746">
    <property type="component" value="Unassembled WGS sequence"/>
</dbReference>
<dbReference type="AlphaFoldDB" id="A0A3M7TXE4"/>
<dbReference type="RefSeq" id="WP_122897463.1">
    <property type="nucleotide sequence ID" value="NZ_RHIB01000001.1"/>
</dbReference>
<name>A0A3M7TXE4_9BACI</name>
<evidence type="ECO:0000313" key="3">
    <source>
        <dbReference type="Proteomes" id="UP000278746"/>
    </source>
</evidence>
<comment type="caution">
    <text evidence="2">The sequence shown here is derived from an EMBL/GenBank/DDBJ whole genome shotgun (WGS) entry which is preliminary data.</text>
</comment>
<sequence length="574" mass="64191">MENDFFVPRLFPASVKTTEGTVWGYINSRGQFVFQPQFEEALDFQENGLAVVKDGGTGVINEAGEYVVAPLYSWILPFSEGRAVVMEEDGGTRVIDEEGNVLGDASYPFISPYKEGRAVYQTEAEDGSIVYGYLDLSGSPVIPAKFEYAFDFNEGKGLVQVRDGLYALIDMEGEQLQTFPYEQMNGLGDGLLSFKKTYQDKAGYVNEQGNVVIEPQFAIALPFENGRAVVNMSDGLKNLYGLIDQTGAFVIPPEYNDIRLLGSDRAAVGRAIREDVPYMGSYYAIADAGSGNILTDFFYDSVSDFRNGYSSVTQGRRSFFITKKGTRAQNLPVIDGTGILTLEGSLIRAFVDQRLSYYDRNGRLVYAQNTVIPLTDSVSIREEKYRPNKDYLVYYPQLEGMADSSAQEQVNRILRQESQVKPVPPDIQLDYSYTGDFSVTFFEKDLLVLQLNGYNYPFGAAHGMPTQTMVNVNIVTGEIYELSDLFLPGSDYIAVISDTIGMMIEAETDGYYFPDAYEGIRPDHPFYVTEDALWIYFTPYEISAFAAGFPTFKIPFADIMDLINTEGPFWKAFH</sequence>
<dbReference type="Gene3D" id="3.90.640.20">
    <property type="entry name" value="Heat-shock cognate protein, ATPase"/>
    <property type="match status" value="1"/>
</dbReference>
<dbReference type="PANTHER" id="PTHR37841">
    <property type="entry name" value="GLR2918 PROTEIN"/>
    <property type="match status" value="1"/>
</dbReference>
<evidence type="ECO:0000259" key="1">
    <source>
        <dbReference type="Pfam" id="PF11738"/>
    </source>
</evidence>
<dbReference type="OrthoDB" id="5637at2"/>
<dbReference type="InterPro" id="IPR037126">
    <property type="entry name" value="PdaC/RsiV-like_sf"/>
</dbReference>
<dbReference type="Pfam" id="PF14903">
    <property type="entry name" value="WG_beta_rep"/>
    <property type="match status" value="6"/>
</dbReference>
<keyword evidence="3" id="KW-1185">Reference proteome</keyword>
<evidence type="ECO:0000313" key="2">
    <source>
        <dbReference type="EMBL" id="RNA69951.1"/>
    </source>
</evidence>
<dbReference type="InterPro" id="IPR021729">
    <property type="entry name" value="DUF3298"/>
</dbReference>
<feature type="domain" description="DUF3298" evidence="1">
    <location>
        <begin position="483"/>
        <end position="556"/>
    </location>
</feature>
<dbReference type="EMBL" id="RHIB01000001">
    <property type="protein sequence ID" value="RNA69951.1"/>
    <property type="molecule type" value="Genomic_DNA"/>
</dbReference>
<organism evidence="2 3">
    <name type="scientific">Alteribacter keqinensis</name>
    <dbReference type="NCBI Taxonomy" id="2483800"/>
    <lineage>
        <taxon>Bacteria</taxon>
        <taxon>Bacillati</taxon>
        <taxon>Bacillota</taxon>
        <taxon>Bacilli</taxon>
        <taxon>Bacillales</taxon>
        <taxon>Bacillaceae</taxon>
        <taxon>Alteribacter</taxon>
    </lineage>
</organism>
<gene>
    <name evidence="2" type="ORF">EBO34_08475</name>
</gene>
<proteinExistence type="predicted"/>
<accession>A0A3M7TXE4</accession>